<protein>
    <submittedName>
        <fullName evidence="2">Porin</fullName>
    </submittedName>
</protein>
<dbReference type="InterPro" id="IPR010870">
    <property type="entry name" value="Porin_O/P"/>
</dbReference>
<sequence length="401" mass="45545">MDMGKLCVAVCVWLGFAVPISAQTTTSDSVGVDIKHTSKGFQFTTPDNKFQLQIAGRLQFRYAFSSDQDPLTFDDYSAPNQHVFKINRARLKVGGHAYQPWLKYYFEYELGASRLLDFRVMVEKWPWLSFKVGQWKMEYTRERSISSGKQQMLERSLINRPFTIDRQQGASIYGRIDEGGLVDFNYHLAALTGMGRGARENDDKKLMYVGKVFWNFLGDGPSISGTDLSYHEKPQASIALAGATNTSPYTRFSSSGGGELLGYEGGEPGQYNVDQWVLETALKYKAFSWQSEYHRKRINDRLSEDTGHLAGFYLQGGYVVNNGAVGTRKPLLEVAGRYAYYQPELSLPDNSEEEYTLAVNCFFNGHLNKLTADVTLFDFDDMSLNLEANDWRVRVQYDFSF</sequence>
<reference evidence="2 3" key="1">
    <citation type="submission" date="2018-06" db="EMBL/GenBank/DDBJ databases">
        <title>Echinicola strongylocentroti sp. nov., isolated from a sea urchin Strongylocentrotus intermedius.</title>
        <authorList>
            <person name="Bae S.S."/>
        </authorList>
    </citation>
    <scope>NUCLEOTIDE SEQUENCE [LARGE SCALE GENOMIC DNA]</scope>
    <source>
        <strain evidence="2 3">MEBiC08714</strain>
    </source>
</reference>
<dbReference type="Pfam" id="PF07396">
    <property type="entry name" value="Porin_O_P"/>
    <property type="match status" value="1"/>
</dbReference>
<accession>A0A2Z4IQT1</accession>
<keyword evidence="3" id="KW-1185">Reference proteome</keyword>
<dbReference type="InterPro" id="IPR023614">
    <property type="entry name" value="Porin_dom_sf"/>
</dbReference>
<evidence type="ECO:0000313" key="3">
    <source>
        <dbReference type="Proteomes" id="UP000248688"/>
    </source>
</evidence>
<gene>
    <name evidence="2" type="ORF">DN752_06130</name>
</gene>
<feature type="signal peptide" evidence="1">
    <location>
        <begin position="1"/>
        <end position="22"/>
    </location>
</feature>
<organism evidence="2 3">
    <name type="scientific">Echinicola strongylocentroti</name>
    <dbReference type="NCBI Taxonomy" id="1795355"/>
    <lineage>
        <taxon>Bacteria</taxon>
        <taxon>Pseudomonadati</taxon>
        <taxon>Bacteroidota</taxon>
        <taxon>Cytophagia</taxon>
        <taxon>Cytophagales</taxon>
        <taxon>Cyclobacteriaceae</taxon>
        <taxon>Echinicola</taxon>
    </lineage>
</organism>
<name>A0A2Z4IQT1_9BACT</name>
<dbReference type="Gene3D" id="2.40.160.10">
    <property type="entry name" value="Porin"/>
    <property type="match status" value="1"/>
</dbReference>
<evidence type="ECO:0000313" key="2">
    <source>
        <dbReference type="EMBL" id="AWW33080.1"/>
    </source>
</evidence>
<feature type="chain" id="PRO_5016398735" evidence="1">
    <location>
        <begin position="23"/>
        <end position="401"/>
    </location>
</feature>
<dbReference type="AlphaFoldDB" id="A0A2Z4IQT1"/>
<proteinExistence type="predicted"/>
<dbReference type="Proteomes" id="UP000248688">
    <property type="component" value="Chromosome"/>
</dbReference>
<evidence type="ECO:0000256" key="1">
    <source>
        <dbReference type="SAM" id="SignalP"/>
    </source>
</evidence>
<keyword evidence="1" id="KW-0732">Signal</keyword>
<dbReference type="KEGG" id="est:DN752_06130"/>
<dbReference type="OrthoDB" id="5442696at2"/>
<dbReference type="EMBL" id="CP030041">
    <property type="protein sequence ID" value="AWW33080.1"/>
    <property type="molecule type" value="Genomic_DNA"/>
</dbReference>
<dbReference type="SUPFAM" id="SSF56935">
    <property type="entry name" value="Porins"/>
    <property type="match status" value="1"/>
</dbReference>